<dbReference type="InterPro" id="IPR019734">
    <property type="entry name" value="TPR_rpt"/>
</dbReference>
<dbReference type="Gene3D" id="1.25.40.10">
    <property type="entry name" value="Tetratricopeptide repeat domain"/>
    <property type="match status" value="1"/>
</dbReference>
<reference evidence="4" key="1">
    <citation type="journal article" date="2020" name="mSystems">
        <title>Genome- and Community-Level Interaction Insights into Carbon Utilization and Element Cycling Functions of Hydrothermarchaeota in Hydrothermal Sediment.</title>
        <authorList>
            <person name="Zhou Z."/>
            <person name="Liu Y."/>
            <person name="Xu W."/>
            <person name="Pan J."/>
            <person name="Luo Z.H."/>
            <person name="Li M."/>
        </authorList>
    </citation>
    <scope>NUCLEOTIDE SEQUENCE [LARGE SCALE GENOMIC DNA]</scope>
    <source>
        <strain evidence="4">SpSt-349</strain>
    </source>
</reference>
<dbReference type="SUPFAM" id="SSF48452">
    <property type="entry name" value="TPR-like"/>
    <property type="match status" value="1"/>
</dbReference>
<proteinExistence type="predicted"/>
<dbReference type="PROSITE" id="PS50005">
    <property type="entry name" value="TPR"/>
    <property type="match status" value="1"/>
</dbReference>
<evidence type="ECO:0000256" key="3">
    <source>
        <dbReference type="SAM" id="MobiDB-lite"/>
    </source>
</evidence>
<dbReference type="EMBL" id="DSOV01000056">
    <property type="protein sequence ID" value="HEN43187.1"/>
    <property type="molecule type" value="Genomic_DNA"/>
</dbReference>
<feature type="region of interest" description="Disordered" evidence="3">
    <location>
        <begin position="311"/>
        <end position="335"/>
    </location>
</feature>
<feature type="compositionally biased region" description="Gly residues" evidence="3">
    <location>
        <begin position="83"/>
        <end position="97"/>
    </location>
</feature>
<keyword evidence="1" id="KW-0802">TPR repeat</keyword>
<accession>A0A831UDR4</accession>
<gene>
    <name evidence="4" type="ORF">ENQ87_12605</name>
</gene>
<evidence type="ECO:0000313" key="4">
    <source>
        <dbReference type="EMBL" id="HEN43187.1"/>
    </source>
</evidence>
<evidence type="ECO:0000256" key="2">
    <source>
        <dbReference type="SAM" id="Coils"/>
    </source>
</evidence>
<sequence>MNDNWVHSRVKPGEGAKAPAEKPLLRKVPLLVLLVLQFAASLASSPQARAGAFEQLQSLGGGGSVYIPMPGNPECVSGCEGSDSGGGGDQEGGGNRGIWGAIDRWQEEREEAQRQEAQRRQQEEQRKRQEAFSLNEQGNRAYEKGEWATAVDLYRRALANSPNDKVIQENLRRAEREKQRLEELRREQSEYRRRMGQLVAVMPVAKPLAREVKAPRPTVPPPGFTSEQWKEYLAAEDTVALLYGKLNRDGALSDADSAAFYSALRRRNGLWAAAMEQPRSDDERDRLRLSLPRVVGKGLLNAVMGMFQGGKEGDHGSAPAVKSPDRRLLSPSDRNVGADDPISTAFAADFFADKAAERLESEVGDAIEEVHGEKIKGRYEKMLTVGKIGVRAMEGGVPAVGAETADLLISMMPEPTSARAELAVEGGRIYSKVVYQALNRFMTDAMNATGAAFDSEAFWKSFNDDLTASQKGVKEWVEFGE</sequence>
<feature type="region of interest" description="Disordered" evidence="3">
    <location>
        <begin position="76"/>
        <end position="136"/>
    </location>
</feature>
<evidence type="ECO:0000256" key="1">
    <source>
        <dbReference type="PROSITE-ProRule" id="PRU00339"/>
    </source>
</evidence>
<feature type="repeat" description="TPR" evidence="1">
    <location>
        <begin position="131"/>
        <end position="164"/>
    </location>
</feature>
<protein>
    <recommendedName>
        <fullName evidence="5">TPR domain protein</fullName>
    </recommendedName>
</protein>
<name>A0A831UDR4_GEOME</name>
<feature type="coiled-coil region" evidence="2">
    <location>
        <begin position="164"/>
        <end position="201"/>
    </location>
</feature>
<dbReference type="InterPro" id="IPR011990">
    <property type="entry name" value="TPR-like_helical_dom_sf"/>
</dbReference>
<dbReference type="AlphaFoldDB" id="A0A831UDR4"/>
<comment type="caution">
    <text evidence="4">The sequence shown here is derived from an EMBL/GenBank/DDBJ whole genome shotgun (WGS) entry which is preliminary data.</text>
</comment>
<organism evidence="4">
    <name type="scientific">Geobacter metallireducens</name>
    <dbReference type="NCBI Taxonomy" id="28232"/>
    <lineage>
        <taxon>Bacteria</taxon>
        <taxon>Pseudomonadati</taxon>
        <taxon>Thermodesulfobacteriota</taxon>
        <taxon>Desulfuromonadia</taxon>
        <taxon>Geobacterales</taxon>
        <taxon>Geobacteraceae</taxon>
        <taxon>Geobacter</taxon>
    </lineage>
</organism>
<feature type="compositionally biased region" description="Basic and acidic residues" evidence="3">
    <location>
        <begin position="104"/>
        <end position="130"/>
    </location>
</feature>
<keyword evidence="2" id="KW-0175">Coiled coil</keyword>
<evidence type="ECO:0008006" key="5">
    <source>
        <dbReference type="Google" id="ProtNLM"/>
    </source>
</evidence>